<dbReference type="STRING" id="40571.SAMN05660733_02996"/>
<evidence type="ECO:0000313" key="2">
    <source>
        <dbReference type="Proteomes" id="UP000192840"/>
    </source>
</evidence>
<dbReference type="AlphaFoldDB" id="A0A1W2DFV9"/>
<gene>
    <name evidence="1" type="ORF">SAMN05660733_02996</name>
</gene>
<evidence type="ECO:0000313" key="1">
    <source>
        <dbReference type="EMBL" id="SMC96407.1"/>
    </source>
</evidence>
<protein>
    <submittedName>
        <fullName evidence="1">Lysine 2,3-aminomutase</fullName>
    </submittedName>
</protein>
<dbReference type="EMBL" id="FWYC01000007">
    <property type="protein sequence ID" value="SMC96407.1"/>
    <property type="molecule type" value="Genomic_DNA"/>
</dbReference>
<keyword evidence="2" id="KW-1185">Reference proteome</keyword>
<sequence length="45" mass="5191">MTLVGKNYRTGIELEDPEALDRRYPYYDPISTLGAAGQKWWADQT</sequence>
<dbReference type="RefSeq" id="WP_157512922.1">
    <property type="nucleotide sequence ID" value="NZ_FWYC01000007.1"/>
</dbReference>
<dbReference type="OrthoDB" id="3630644at2"/>
<reference evidence="2" key="1">
    <citation type="submission" date="2017-04" db="EMBL/GenBank/DDBJ databases">
        <authorList>
            <person name="Varghese N."/>
            <person name="Submissions S."/>
        </authorList>
    </citation>
    <scope>NUCLEOTIDE SEQUENCE [LARGE SCALE GENOMIC DNA]</scope>
    <source>
        <strain evidence="2">DSM 44073</strain>
    </source>
</reference>
<organism evidence="1 2">
    <name type="scientific">Lentzea albidocapillata</name>
    <dbReference type="NCBI Taxonomy" id="40571"/>
    <lineage>
        <taxon>Bacteria</taxon>
        <taxon>Bacillati</taxon>
        <taxon>Actinomycetota</taxon>
        <taxon>Actinomycetes</taxon>
        <taxon>Pseudonocardiales</taxon>
        <taxon>Pseudonocardiaceae</taxon>
        <taxon>Lentzea</taxon>
    </lineage>
</organism>
<name>A0A1W2DFV9_9PSEU</name>
<accession>A0A1W2DFV9</accession>
<dbReference type="Proteomes" id="UP000192840">
    <property type="component" value="Unassembled WGS sequence"/>
</dbReference>
<proteinExistence type="predicted"/>
<dbReference type="eggNOG" id="COG1509">
    <property type="taxonomic scope" value="Bacteria"/>
</dbReference>